<dbReference type="Proteomes" id="UP001159363">
    <property type="component" value="Chromosome 13"/>
</dbReference>
<reference evidence="1 2" key="1">
    <citation type="submission" date="2023-02" db="EMBL/GenBank/DDBJ databases">
        <title>LHISI_Scaffold_Assembly.</title>
        <authorList>
            <person name="Stuart O.P."/>
            <person name="Cleave R."/>
            <person name="Magrath M.J.L."/>
            <person name="Mikheyev A.S."/>
        </authorList>
    </citation>
    <scope>NUCLEOTIDE SEQUENCE [LARGE SCALE GENOMIC DNA]</scope>
    <source>
        <strain evidence="1">Daus_M_001</strain>
        <tissue evidence="1">Leg muscle</tissue>
    </source>
</reference>
<accession>A0ABQ9GCC6</accession>
<organism evidence="1 2">
    <name type="scientific">Dryococelus australis</name>
    <dbReference type="NCBI Taxonomy" id="614101"/>
    <lineage>
        <taxon>Eukaryota</taxon>
        <taxon>Metazoa</taxon>
        <taxon>Ecdysozoa</taxon>
        <taxon>Arthropoda</taxon>
        <taxon>Hexapoda</taxon>
        <taxon>Insecta</taxon>
        <taxon>Pterygota</taxon>
        <taxon>Neoptera</taxon>
        <taxon>Polyneoptera</taxon>
        <taxon>Phasmatodea</taxon>
        <taxon>Verophasmatodea</taxon>
        <taxon>Anareolatae</taxon>
        <taxon>Phasmatidae</taxon>
        <taxon>Eurycanthinae</taxon>
        <taxon>Dryococelus</taxon>
    </lineage>
</organism>
<gene>
    <name evidence="1" type="ORF">PR048_030248</name>
</gene>
<name>A0ABQ9GCC6_9NEOP</name>
<feature type="non-terminal residue" evidence="1">
    <location>
        <position position="173"/>
    </location>
</feature>
<dbReference type="CDD" id="cd15489">
    <property type="entry name" value="PHD_SF"/>
    <property type="match status" value="1"/>
</dbReference>
<dbReference type="SUPFAM" id="SSF57903">
    <property type="entry name" value="FYVE/PHD zinc finger"/>
    <property type="match status" value="1"/>
</dbReference>
<evidence type="ECO:0000313" key="2">
    <source>
        <dbReference type="Proteomes" id="UP001159363"/>
    </source>
</evidence>
<evidence type="ECO:0008006" key="3">
    <source>
        <dbReference type="Google" id="ProtNLM"/>
    </source>
</evidence>
<sequence length="173" mass="20055">MTSNIFAGFRAMGIYLFDPDVIPCHAFGLCEVTEVKTLFKGSDNTLAKMIWFCYICSEDRVEDMIRCSICDKYINELCAGVEKWDTIVRFKCPECEENRFFNLPTLSLYARWFLLGSIKASNSVKSFLNFEGNFSQVRERRLMATLLSPITMAKKAFRFWNSLQLKQENNNSN</sequence>
<proteinExistence type="predicted"/>
<evidence type="ECO:0000313" key="1">
    <source>
        <dbReference type="EMBL" id="KAJ8868709.1"/>
    </source>
</evidence>
<protein>
    <recommendedName>
        <fullName evidence="3">Zinc finger PHD-type domain-containing protein</fullName>
    </recommendedName>
</protein>
<comment type="caution">
    <text evidence="1">The sequence shown here is derived from an EMBL/GenBank/DDBJ whole genome shotgun (WGS) entry which is preliminary data.</text>
</comment>
<keyword evidence="2" id="KW-1185">Reference proteome</keyword>
<dbReference type="EMBL" id="JARBHB010000014">
    <property type="protein sequence ID" value="KAJ8868709.1"/>
    <property type="molecule type" value="Genomic_DNA"/>
</dbReference>
<dbReference type="InterPro" id="IPR011011">
    <property type="entry name" value="Znf_FYVE_PHD"/>
</dbReference>